<proteinExistence type="predicted"/>
<sequence length="165" mass="18200">MLFYIHLGEFYPARDKEISAKVTKEKDFLEVLTKKVTEAIPEPPSIPKNCTHFAHDCLVKTKCLFIASKKPIKHPEVRGSRKEVAEAITEPPPNLKITPTSLKINSVCRVSVEGGCQNCKGGETCADKGCWGGEKYHWACLGDGEKSVRVDEGRDGGGGGRWRKT</sequence>
<comment type="caution">
    <text evidence="1">The sequence shown here is derived from an EMBL/GenBank/DDBJ whole genome shotgun (WGS) entry which is preliminary data.</text>
</comment>
<dbReference type="EMBL" id="JAWWNJ010000070">
    <property type="protein sequence ID" value="KAK7007703.1"/>
    <property type="molecule type" value="Genomic_DNA"/>
</dbReference>
<reference evidence="1 2" key="1">
    <citation type="journal article" date="2024" name="J Genomics">
        <title>Draft genome sequencing and assembly of Favolaschia claudopus CIRM-BRFM 2984 isolated from oak limbs.</title>
        <authorList>
            <person name="Navarro D."/>
            <person name="Drula E."/>
            <person name="Chaduli D."/>
            <person name="Cazenave R."/>
            <person name="Ahrendt S."/>
            <person name="Wang J."/>
            <person name="Lipzen A."/>
            <person name="Daum C."/>
            <person name="Barry K."/>
            <person name="Grigoriev I.V."/>
            <person name="Favel A."/>
            <person name="Rosso M.N."/>
            <person name="Martin F."/>
        </authorList>
    </citation>
    <scope>NUCLEOTIDE SEQUENCE [LARGE SCALE GENOMIC DNA]</scope>
    <source>
        <strain evidence="1 2">CIRM-BRFM 2984</strain>
    </source>
</reference>
<name>A0AAW0AF78_9AGAR</name>
<evidence type="ECO:0000313" key="2">
    <source>
        <dbReference type="Proteomes" id="UP001362999"/>
    </source>
</evidence>
<organism evidence="1 2">
    <name type="scientific">Favolaschia claudopus</name>
    <dbReference type="NCBI Taxonomy" id="2862362"/>
    <lineage>
        <taxon>Eukaryota</taxon>
        <taxon>Fungi</taxon>
        <taxon>Dikarya</taxon>
        <taxon>Basidiomycota</taxon>
        <taxon>Agaricomycotina</taxon>
        <taxon>Agaricomycetes</taxon>
        <taxon>Agaricomycetidae</taxon>
        <taxon>Agaricales</taxon>
        <taxon>Marasmiineae</taxon>
        <taxon>Mycenaceae</taxon>
        <taxon>Favolaschia</taxon>
    </lineage>
</organism>
<evidence type="ECO:0000313" key="1">
    <source>
        <dbReference type="EMBL" id="KAK7007703.1"/>
    </source>
</evidence>
<dbReference type="Proteomes" id="UP001362999">
    <property type="component" value="Unassembled WGS sequence"/>
</dbReference>
<accession>A0AAW0AF78</accession>
<gene>
    <name evidence="1" type="ORF">R3P38DRAFT_2792594</name>
</gene>
<keyword evidence="2" id="KW-1185">Reference proteome</keyword>
<protein>
    <submittedName>
        <fullName evidence="1">Uncharacterized protein</fullName>
    </submittedName>
</protein>
<dbReference type="AlphaFoldDB" id="A0AAW0AF78"/>